<dbReference type="EMBL" id="AZHC01000008">
    <property type="protein sequence ID" value="OAA45641.1"/>
    <property type="molecule type" value="Genomic_DNA"/>
</dbReference>
<comment type="caution">
    <text evidence="2">The sequence shown here is derived from an EMBL/GenBank/DDBJ whole genome shotgun (WGS) entry which is preliminary data.</text>
</comment>
<gene>
    <name evidence="2" type="ORF">NOR_03430</name>
</gene>
<dbReference type="AlphaFoldDB" id="A0A167FRC1"/>
<accession>A0A167FRC1</accession>
<organism evidence="2 3">
    <name type="scientific">Metarhizium rileyi (strain RCEF 4871)</name>
    <name type="common">Nomuraea rileyi</name>
    <dbReference type="NCBI Taxonomy" id="1649241"/>
    <lineage>
        <taxon>Eukaryota</taxon>
        <taxon>Fungi</taxon>
        <taxon>Dikarya</taxon>
        <taxon>Ascomycota</taxon>
        <taxon>Pezizomycotina</taxon>
        <taxon>Sordariomycetes</taxon>
        <taxon>Hypocreomycetidae</taxon>
        <taxon>Hypocreales</taxon>
        <taxon>Clavicipitaceae</taxon>
        <taxon>Metarhizium</taxon>
    </lineage>
</organism>
<protein>
    <submittedName>
        <fullName evidence="2">Uncharacterized protein</fullName>
    </submittedName>
</protein>
<proteinExistence type="predicted"/>
<dbReference type="OrthoDB" id="4837859at2759"/>
<dbReference type="Proteomes" id="UP000243498">
    <property type="component" value="Unassembled WGS sequence"/>
</dbReference>
<evidence type="ECO:0000313" key="3">
    <source>
        <dbReference type="Proteomes" id="UP000243498"/>
    </source>
</evidence>
<feature type="region of interest" description="Disordered" evidence="1">
    <location>
        <begin position="130"/>
        <end position="161"/>
    </location>
</feature>
<feature type="compositionally biased region" description="Basic and acidic residues" evidence="1">
    <location>
        <begin position="67"/>
        <end position="79"/>
    </location>
</feature>
<evidence type="ECO:0000256" key="1">
    <source>
        <dbReference type="SAM" id="MobiDB-lite"/>
    </source>
</evidence>
<evidence type="ECO:0000313" key="2">
    <source>
        <dbReference type="EMBL" id="OAA45641.1"/>
    </source>
</evidence>
<sequence length="161" mass="17057">MQPPKDRTAALIAKSKSQEPPLSLSPPLSHIQLLSKSTTKPASMGSSQSVHKTDASAGPKKSLYQKYQDKKGPRPISDEDILRYTGKSRDDLNSWADGQPGVGRNQLAGKLAMGNASGLGGVATAAGFGGWGPGAESQGPNRGMKFPPRQVEPDMKSRMEE</sequence>
<keyword evidence="3" id="KW-1185">Reference proteome</keyword>
<reference evidence="2 3" key="1">
    <citation type="journal article" date="2016" name="Genome Biol. Evol.">
        <title>Divergent and convergent evolution of fungal pathogenicity.</title>
        <authorList>
            <person name="Shang Y."/>
            <person name="Xiao G."/>
            <person name="Zheng P."/>
            <person name="Cen K."/>
            <person name="Zhan S."/>
            <person name="Wang C."/>
        </authorList>
    </citation>
    <scope>NUCLEOTIDE SEQUENCE [LARGE SCALE GENOMIC DNA]</scope>
    <source>
        <strain evidence="2 3">RCEF 4871</strain>
    </source>
</reference>
<feature type="compositionally biased region" description="Low complexity" evidence="1">
    <location>
        <begin position="20"/>
        <end position="35"/>
    </location>
</feature>
<feature type="compositionally biased region" description="Polar residues" evidence="1">
    <location>
        <begin position="36"/>
        <end position="50"/>
    </location>
</feature>
<feature type="region of interest" description="Disordered" evidence="1">
    <location>
        <begin position="1"/>
        <end position="79"/>
    </location>
</feature>
<name>A0A167FRC1_METRR</name>
<feature type="compositionally biased region" description="Basic and acidic residues" evidence="1">
    <location>
        <begin position="151"/>
        <end position="161"/>
    </location>
</feature>